<feature type="domain" description="ABC transmembrane type-1" evidence="11">
    <location>
        <begin position="202"/>
        <end position="463"/>
    </location>
</feature>
<keyword evidence="3" id="KW-1003">Cell membrane</keyword>
<dbReference type="Gene3D" id="1.20.1560.10">
    <property type="entry name" value="ABC transporter type 1, transmembrane domain"/>
    <property type="match status" value="1"/>
</dbReference>
<evidence type="ECO:0000256" key="5">
    <source>
        <dbReference type="ARBA" id="ARBA00022741"/>
    </source>
</evidence>
<sequence>MTKLFRYLKPFAFIILLAILFVSVRSLSDLALPDYMSKIVNVGIQQNGIENSVPIAIRKSTVDKLSLFLSTNEKKELSKNYIYIDKTKKEYAIYLKKYPILKKEPIYVLKNNDSKTLEPLKKIFGKGFLAIEGIEKLKENEKDGFIDLNGTKIPAKLNIYSFLSFLPETQRIEMANSMNEKFTSLGDNMVNQAAVSYLKKEYDAVGINTSKLQSKYIINTGLFMLLLSLLSGISTILVGFLAAKTAAGVAKNLRRDVFSKVQKFSNAEFDKFSTSSLITRTTNDITQIQQVVFMIIRILFYAPIIGIGGVFKALQKSASMSWIIALAVLVLLGLILIVFSVAFPKFKIVQKLIDKLNLVARENLSGLMVIRAFNTQKFEEKRFDKANLDLTNVSLFVNRIMVVMMPAMMLIMNGVSILIVWVGAHQIANSSMQVGDMMAFMQYAMQIIFSFLMLAIMFIMVPRASVSGQRIAKVLETDASIKDPENPKNLDEAKGEIEFKNVSFKYNGAEENMLKNITFKAKPKQTTAIVGSTGSGKTTLINLILRFYDATEGEILIDGINIKDLKQSELRKQIGYVPQKGILFSGTIKSNLKYANENSTDEDIVKTAKIAQAMEFIEKSPKKFDTEISQGGSNVSGGQKQRLSIARTILKKPKIYIFDDSFSALDFKTAAQLKRDLKEETKNSTVIIVAQRISTVKNSDQIIVLDEGKIVGIGTHDYLMKNCVPYQEIALSQLSREELA</sequence>
<evidence type="ECO:0000256" key="1">
    <source>
        <dbReference type="ARBA" id="ARBA00004651"/>
    </source>
</evidence>
<dbReference type="KEGG" id="ocy:OSSY52_16890"/>
<dbReference type="EMBL" id="AP018712">
    <property type="protein sequence ID" value="BBE31548.1"/>
    <property type="molecule type" value="Genomic_DNA"/>
</dbReference>
<dbReference type="InterPro" id="IPR036640">
    <property type="entry name" value="ABC1_TM_sf"/>
</dbReference>
<evidence type="ECO:0000259" key="11">
    <source>
        <dbReference type="PROSITE" id="PS50929"/>
    </source>
</evidence>
<reference evidence="12 13" key="1">
    <citation type="submission" date="2018-06" db="EMBL/GenBank/DDBJ databases">
        <title>Genome sequencing of Oceanotoga sp. sy52.</title>
        <authorList>
            <person name="Mori K."/>
        </authorList>
    </citation>
    <scope>NUCLEOTIDE SEQUENCE [LARGE SCALE GENOMIC DNA]</scope>
    <source>
        <strain evidence="13">sy52</strain>
    </source>
</reference>
<evidence type="ECO:0000259" key="10">
    <source>
        <dbReference type="PROSITE" id="PS50893"/>
    </source>
</evidence>
<dbReference type="FunFam" id="3.40.50.300:FF:000854">
    <property type="entry name" value="Multidrug ABC transporter ATP-binding protein"/>
    <property type="match status" value="1"/>
</dbReference>
<evidence type="ECO:0000256" key="6">
    <source>
        <dbReference type="ARBA" id="ARBA00022840"/>
    </source>
</evidence>
<evidence type="ECO:0000256" key="2">
    <source>
        <dbReference type="ARBA" id="ARBA00022448"/>
    </source>
</evidence>
<dbReference type="InParanoid" id="A0A7G1G4T2"/>
<gene>
    <name evidence="12" type="ORF">OSSY52_16890</name>
</gene>
<feature type="transmembrane region" description="Helical" evidence="9">
    <location>
        <begin position="400"/>
        <end position="423"/>
    </location>
</feature>
<feature type="transmembrane region" description="Helical" evidence="9">
    <location>
        <begin position="320"/>
        <end position="343"/>
    </location>
</feature>
<dbReference type="Gene3D" id="3.40.50.300">
    <property type="entry name" value="P-loop containing nucleotide triphosphate hydrolases"/>
    <property type="match status" value="1"/>
</dbReference>
<keyword evidence="13" id="KW-1185">Reference proteome</keyword>
<dbReference type="GO" id="GO:0005886">
    <property type="term" value="C:plasma membrane"/>
    <property type="evidence" value="ECO:0007669"/>
    <property type="project" value="UniProtKB-SubCell"/>
</dbReference>
<dbReference type="PROSITE" id="PS50929">
    <property type="entry name" value="ABC_TM1F"/>
    <property type="match status" value="1"/>
</dbReference>
<dbReference type="SUPFAM" id="SSF90123">
    <property type="entry name" value="ABC transporter transmembrane region"/>
    <property type="match status" value="1"/>
</dbReference>
<keyword evidence="6" id="KW-0067">ATP-binding</keyword>
<name>A0A7G1G4T2_9BACT</name>
<feature type="domain" description="ABC transporter" evidence="10">
    <location>
        <begin position="497"/>
        <end position="732"/>
    </location>
</feature>
<evidence type="ECO:0000256" key="4">
    <source>
        <dbReference type="ARBA" id="ARBA00022692"/>
    </source>
</evidence>
<dbReference type="PROSITE" id="PS50893">
    <property type="entry name" value="ABC_TRANSPORTER_2"/>
    <property type="match status" value="1"/>
</dbReference>
<dbReference type="GO" id="GO:0016887">
    <property type="term" value="F:ATP hydrolysis activity"/>
    <property type="evidence" value="ECO:0007669"/>
    <property type="project" value="InterPro"/>
</dbReference>
<dbReference type="GO" id="GO:0015421">
    <property type="term" value="F:ABC-type oligopeptide transporter activity"/>
    <property type="evidence" value="ECO:0007669"/>
    <property type="project" value="TreeGrafter"/>
</dbReference>
<dbReference type="RefSeq" id="WP_190614149.1">
    <property type="nucleotide sequence ID" value="NZ_AP018712.1"/>
</dbReference>
<keyword evidence="2" id="KW-0813">Transport</keyword>
<evidence type="ECO:0000256" key="3">
    <source>
        <dbReference type="ARBA" id="ARBA00022475"/>
    </source>
</evidence>
<evidence type="ECO:0000256" key="8">
    <source>
        <dbReference type="ARBA" id="ARBA00023136"/>
    </source>
</evidence>
<feature type="transmembrane region" description="Helical" evidence="9">
    <location>
        <begin position="443"/>
        <end position="461"/>
    </location>
</feature>
<dbReference type="AlphaFoldDB" id="A0A7G1G4T2"/>
<feature type="transmembrane region" description="Helical" evidence="9">
    <location>
        <begin position="291"/>
        <end position="314"/>
    </location>
</feature>
<dbReference type="Pfam" id="PF00664">
    <property type="entry name" value="ABC_membrane"/>
    <property type="match status" value="1"/>
</dbReference>
<dbReference type="PROSITE" id="PS00211">
    <property type="entry name" value="ABC_TRANSPORTER_1"/>
    <property type="match status" value="1"/>
</dbReference>
<keyword evidence="7 9" id="KW-1133">Transmembrane helix</keyword>
<dbReference type="InterPro" id="IPR017871">
    <property type="entry name" value="ABC_transporter-like_CS"/>
</dbReference>
<keyword evidence="5" id="KW-0547">Nucleotide-binding</keyword>
<dbReference type="Proteomes" id="UP000516361">
    <property type="component" value="Chromosome"/>
</dbReference>
<keyword evidence="4 9" id="KW-0812">Transmembrane</keyword>
<dbReference type="SUPFAM" id="SSF52540">
    <property type="entry name" value="P-loop containing nucleoside triphosphate hydrolases"/>
    <property type="match status" value="1"/>
</dbReference>
<feature type="transmembrane region" description="Helical" evidence="9">
    <location>
        <begin position="221"/>
        <end position="243"/>
    </location>
</feature>
<proteinExistence type="predicted"/>
<dbReference type="Pfam" id="PF00005">
    <property type="entry name" value="ABC_tran"/>
    <property type="match status" value="1"/>
</dbReference>
<dbReference type="FunCoup" id="A0A7G1G4T2">
    <property type="interactions" value="88"/>
</dbReference>
<accession>A0A7G1G4T2</accession>
<dbReference type="InterPro" id="IPR039421">
    <property type="entry name" value="Type_1_exporter"/>
</dbReference>
<protein>
    <submittedName>
        <fullName evidence="12">ABC transporter</fullName>
    </submittedName>
</protein>
<dbReference type="InterPro" id="IPR027417">
    <property type="entry name" value="P-loop_NTPase"/>
</dbReference>
<evidence type="ECO:0000256" key="7">
    <source>
        <dbReference type="ARBA" id="ARBA00022989"/>
    </source>
</evidence>
<evidence type="ECO:0000313" key="13">
    <source>
        <dbReference type="Proteomes" id="UP000516361"/>
    </source>
</evidence>
<evidence type="ECO:0000313" key="12">
    <source>
        <dbReference type="EMBL" id="BBE31548.1"/>
    </source>
</evidence>
<dbReference type="PANTHER" id="PTHR43394">
    <property type="entry name" value="ATP-DEPENDENT PERMEASE MDL1, MITOCHONDRIAL"/>
    <property type="match status" value="1"/>
</dbReference>
<organism evidence="12 13">
    <name type="scientific">Tepiditoga spiralis</name>
    <dbReference type="NCBI Taxonomy" id="2108365"/>
    <lineage>
        <taxon>Bacteria</taxon>
        <taxon>Thermotogati</taxon>
        <taxon>Thermotogota</taxon>
        <taxon>Thermotogae</taxon>
        <taxon>Petrotogales</taxon>
        <taxon>Petrotogaceae</taxon>
        <taxon>Tepiditoga</taxon>
    </lineage>
</organism>
<dbReference type="InterPro" id="IPR011527">
    <property type="entry name" value="ABC1_TM_dom"/>
</dbReference>
<evidence type="ECO:0000256" key="9">
    <source>
        <dbReference type="SAM" id="Phobius"/>
    </source>
</evidence>
<dbReference type="CDD" id="cd18548">
    <property type="entry name" value="ABC_6TM_Tm287_like"/>
    <property type="match status" value="1"/>
</dbReference>
<dbReference type="GO" id="GO:0005524">
    <property type="term" value="F:ATP binding"/>
    <property type="evidence" value="ECO:0007669"/>
    <property type="project" value="UniProtKB-KW"/>
</dbReference>
<keyword evidence="8 9" id="KW-0472">Membrane</keyword>
<dbReference type="SMART" id="SM00382">
    <property type="entry name" value="AAA"/>
    <property type="match status" value="1"/>
</dbReference>
<dbReference type="InterPro" id="IPR003439">
    <property type="entry name" value="ABC_transporter-like_ATP-bd"/>
</dbReference>
<dbReference type="PANTHER" id="PTHR43394:SF1">
    <property type="entry name" value="ATP-BINDING CASSETTE SUB-FAMILY B MEMBER 10, MITOCHONDRIAL"/>
    <property type="match status" value="1"/>
</dbReference>
<dbReference type="InterPro" id="IPR003593">
    <property type="entry name" value="AAA+_ATPase"/>
</dbReference>
<comment type="subcellular location">
    <subcellularLocation>
        <location evidence="1">Cell membrane</location>
        <topology evidence="1">Multi-pass membrane protein</topology>
    </subcellularLocation>
</comment>